<protein>
    <recommendedName>
        <fullName evidence="1">Reverse transcriptase domain-containing protein</fullName>
    </recommendedName>
</protein>
<proteinExistence type="predicted"/>
<dbReference type="AlphaFoldDB" id="A0A0J7KTW2"/>
<feature type="domain" description="Reverse transcriptase" evidence="1">
    <location>
        <begin position="1"/>
        <end position="323"/>
    </location>
</feature>
<name>A0A0J7KTW2_LASNI</name>
<dbReference type="SUPFAM" id="SSF56672">
    <property type="entry name" value="DNA/RNA polymerases"/>
    <property type="match status" value="1"/>
</dbReference>
<dbReference type="InterPro" id="IPR043502">
    <property type="entry name" value="DNA/RNA_pol_sf"/>
</dbReference>
<comment type="caution">
    <text evidence="2">The sequence shown here is derived from an EMBL/GenBank/DDBJ whole genome shotgun (WGS) entry which is preliminary data.</text>
</comment>
<organism evidence="2 3">
    <name type="scientific">Lasius niger</name>
    <name type="common">Black garden ant</name>
    <dbReference type="NCBI Taxonomy" id="67767"/>
    <lineage>
        <taxon>Eukaryota</taxon>
        <taxon>Metazoa</taxon>
        <taxon>Ecdysozoa</taxon>
        <taxon>Arthropoda</taxon>
        <taxon>Hexapoda</taxon>
        <taxon>Insecta</taxon>
        <taxon>Pterygota</taxon>
        <taxon>Neoptera</taxon>
        <taxon>Endopterygota</taxon>
        <taxon>Hymenoptera</taxon>
        <taxon>Apocrita</taxon>
        <taxon>Aculeata</taxon>
        <taxon>Formicoidea</taxon>
        <taxon>Formicidae</taxon>
        <taxon>Formicinae</taxon>
        <taxon>Lasius</taxon>
        <taxon>Lasius</taxon>
    </lineage>
</organism>
<dbReference type="PROSITE" id="PS50878">
    <property type="entry name" value="RT_POL"/>
    <property type="match status" value="1"/>
</dbReference>
<gene>
    <name evidence="2" type="ORF">RF55_6195</name>
</gene>
<evidence type="ECO:0000259" key="1">
    <source>
        <dbReference type="PROSITE" id="PS50878"/>
    </source>
</evidence>
<reference evidence="2 3" key="1">
    <citation type="submission" date="2015-04" db="EMBL/GenBank/DDBJ databases">
        <title>Lasius niger genome sequencing.</title>
        <authorList>
            <person name="Konorov E.A."/>
            <person name="Nikitin M.A."/>
            <person name="Kirill M.V."/>
            <person name="Chang P."/>
        </authorList>
    </citation>
    <scope>NUCLEOTIDE SEQUENCE [LARGE SCALE GENOMIC DNA]</scope>
    <source>
        <tissue evidence="2">Whole</tissue>
    </source>
</reference>
<dbReference type="PANTHER" id="PTHR21301">
    <property type="entry name" value="REVERSE TRANSCRIPTASE"/>
    <property type="match status" value="1"/>
</dbReference>
<dbReference type="EMBL" id="LBMM01003302">
    <property type="protein sequence ID" value="KMQ93684.1"/>
    <property type="molecule type" value="Genomic_DNA"/>
</dbReference>
<sequence length="358" mass="41423">MAENTNIIFTKADKGNVTVALDREDYLNKMRTLLSDNDTYTVVKKDPTRKIINGLHDILTRWKRFNYIDYATYRRLNCSDGVLETPRAFGLPKIHKLNSPLRIIVSSVNSQLHSVATFLHNIIHGSIPKAHSHIDSFELVDKLTGLHIEDNYKLISLDVVSLFTNIPVELAMESILNRWEHIESNCSIPRDKFLCAVRFVLNSTIFSFNNVHYQQTFGTPMGSPLSPIIADITLQDLEKRVLGTLSFESPFYFRYVDDIALSVPSTMLEFTLNSFNFVHPRLQFTPEESTDDRLNFFNITIIIRDNVVEFDWYHKPTFPGRYLNFESKHPLCHKKGTIMSLVDRAIRLSYPRFQQKKS</sequence>
<accession>A0A0J7KTW2</accession>
<keyword evidence="3" id="KW-1185">Reference proteome</keyword>
<dbReference type="Pfam" id="PF26215">
    <property type="entry name" value="HTH_animal"/>
    <property type="match status" value="1"/>
</dbReference>
<dbReference type="InterPro" id="IPR058912">
    <property type="entry name" value="HTH_animal"/>
</dbReference>
<dbReference type="OrthoDB" id="7551601at2759"/>
<dbReference type="GO" id="GO:0071897">
    <property type="term" value="P:DNA biosynthetic process"/>
    <property type="evidence" value="ECO:0007669"/>
    <property type="project" value="UniProtKB-ARBA"/>
</dbReference>
<dbReference type="PANTHER" id="PTHR21301:SF10">
    <property type="entry name" value="REVERSE TRANSCRIPTASE DOMAIN-CONTAINING PROTEIN"/>
    <property type="match status" value="1"/>
</dbReference>
<evidence type="ECO:0000313" key="2">
    <source>
        <dbReference type="EMBL" id="KMQ93684.1"/>
    </source>
</evidence>
<dbReference type="Proteomes" id="UP000036403">
    <property type="component" value="Unassembled WGS sequence"/>
</dbReference>
<evidence type="ECO:0000313" key="3">
    <source>
        <dbReference type="Proteomes" id="UP000036403"/>
    </source>
</evidence>
<dbReference type="Pfam" id="PF00078">
    <property type="entry name" value="RVT_1"/>
    <property type="match status" value="1"/>
</dbReference>
<dbReference type="InterPro" id="IPR000477">
    <property type="entry name" value="RT_dom"/>
</dbReference>
<dbReference type="PaxDb" id="67767-A0A0J7KTW2"/>